<keyword evidence="5" id="KW-0347">Helicase</keyword>
<gene>
    <name evidence="15" type="ORF">SteCoe_23727</name>
</gene>
<dbReference type="Gene3D" id="3.40.50.10810">
    <property type="entry name" value="Tandem AAA-ATPase domain"/>
    <property type="match status" value="1"/>
</dbReference>
<dbReference type="InterPro" id="IPR014001">
    <property type="entry name" value="Helicase_ATP-bd"/>
</dbReference>
<dbReference type="Pfam" id="PF00271">
    <property type="entry name" value="Helicase_C"/>
    <property type="match status" value="1"/>
</dbReference>
<evidence type="ECO:0000256" key="3">
    <source>
        <dbReference type="ARBA" id="ARBA00022741"/>
    </source>
</evidence>
<evidence type="ECO:0000259" key="14">
    <source>
        <dbReference type="PROSITE" id="PS51204"/>
    </source>
</evidence>
<dbReference type="InterPro" id="IPR049730">
    <property type="entry name" value="SNF2/RAD54-like_C"/>
</dbReference>
<dbReference type="SMART" id="SM00487">
    <property type="entry name" value="DEXDc"/>
    <property type="match status" value="1"/>
</dbReference>
<dbReference type="PROSITE" id="PS51194">
    <property type="entry name" value="HELICASE_CTER"/>
    <property type="match status" value="1"/>
</dbReference>
<dbReference type="GO" id="GO:0000812">
    <property type="term" value="C:Swr1 complex"/>
    <property type="evidence" value="ECO:0007669"/>
    <property type="project" value="TreeGrafter"/>
</dbReference>
<feature type="domain" description="Helicase C-terminal" evidence="13">
    <location>
        <begin position="790"/>
        <end position="945"/>
    </location>
</feature>
<accession>A0A1R2BJQ0</accession>
<organism evidence="15 16">
    <name type="scientific">Stentor coeruleus</name>
    <dbReference type="NCBI Taxonomy" id="5963"/>
    <lineage>
        <taxon>Eukaryota</taxon>
        <taxon>Sar</taxon>
        <taxon>Alveolata</taxon>
        <taxon>Ciliophora</taxon>
        <taxon>Postciliodesmatophora</taxon>
        <taxon>Heterotrichea</taxon>
        <taxon>Heterotrichida</taxon>
        <taxon>Stentoridae</taxon>
        <taxon>Stentor</taxon>
    </lineage>
</organism>
<protein>
    <submittedName>
        <fullName evidence="15">Uncharacterized protein</fullName>
    </submittedName>
</protein>
<keyword evidence="7" id="KW-0156">Chromatin regulator</keyword>
<proteinExistence type="inferred from homology"/>
<dbReference type="GO" id="GO:0042393">
    <property type="term" value="F:histone binding"/>
    <property type="evidence" value="ECO:0007669"/>
    <property type="project" value="TreeGrafter"/>
</dbReference>
<feature type="compositionally biased region" description="Basic and acidic residues" evidence="11">
    <location>
        <begin position="15"/>
        <end position="30"/>
    </location>
</feature>
<dbReference type="GO" id="GO:0016887">
    <property type="term" value="F:ATP hydrolysis activity"/>
    <property type="evidence" value="ECO:0007669"/>
    <property type="project" value="TreeGrafter"/>
</dbReference>
<comment type="subcellular location">
    <subcellularLocation>
        <location evidence="1">Nucleus</location>
    </subcellularLocation>
</comment>
<evidence type="ECO:0000256" key="7">
    <source>
        <dbReference type="ARBA" id="ARBA00022853"/>
    </source>
</evidence>
<evidence type="ECO:0000256" key="1">
    <source>
        <dbReference type="ARBA" id="ARBA00004123"/>
    </source>
</evidence>
<dbReference type="PROSITE" id="PS51204">
    <property type="entry name" value="HSA"/>
    <property type="match status" value="1"/>
</dbReference>
<keyword evidence="4" id="KW-0378">Hydrolase</keyword>
<keyword evidence="8" id="KW-0238">DNA-binding</keyword>
<dbReference type="SMART" id="SM00490">
    <property type="entry name" value="HELICc"/>
    <property type="match status" value="1"/>
</dbReference>
<keyword evidence="3" id="KW-0547">Nucleotide-binding</keyword>
<dbReference type="GO" id="GO:0005524">
    <property type="term" value="F:ATP binding"/>
    <property type="evidence" value="ECO:0007669"/>
    <property type="project" value="UniProtKB-KW"/>
</dbReference>
<name>A0A1R2BJQ0_9CILI</name>
<keyword evidence="10" id="KW-0175">Coiled coil</keyword>
<comment type="caution">
    <text evidence="15">The sequence shown here is derived from an EMBL/GenBank/DDBJ whole genome shotgun (WGS) entry which is preliminary data.</text>
</comment>
<feature type="region of interest" description="Disordered" evidence="11">
    <location>
        <begin position="1"/>
        <end position="35"/>
    </location>
</feature>
<dbReference type="InterPro" id="IPR038718">
    <property type="entry name" value="SNF2-like_sf"/>
</dbReference>
<feature type="coiled-coil region" evidence="10">
    <location>
        <begin position="976"/>
        <end position="1004"/>
    </location>
</feature>
<dbReference type="FunFam" id="3.40.50.10810:FF:000005">
    <property type="entry name" value="Photoperiod-independent early flowering 1"/>
    <property type="match status" value="1"/>
</dbReference>
<dbReference type="Pfam" id="PF07529">
    <property type="entry name" value="HSA"/>
    <property type="match status" value="1"/>
</dbReference>
<dbReference type="InterPro" id="IPR014012">
    <property type="entry name" value="HSA_dom"/>
</dbReference>
<keyword evidence="6" id="KW-0067">ATP-binding</keyword>
<dbReference type="OrthoDB" id="448448at2759"/>
<dbReference type="CDD" id="cd18793">
    <property type="entry name" value="SF2_C_SNF"/>
    <property type="match status" value="1"/>
</dbReference>
<dbReference type="SMART" id="SM00573">
    <property type="entry name" value="HSA"/>
    <property type="match status" value="1"/>
</dbReference>
<dbReference type="GO" id="GO:0004386">
    <property type="term" value="F:helicase activity"/>
    <property type="evidence" value="ECO:0007669"/>
    <property type="project" value="UniProtKB-KW"/>
</dbReference>
<evidence type="ECO:0000259" key="12">
    <source>
        <dbReference type="PROSITE" id="PS51192"/>
    </source>
</evidence>
<dbReference type="EMBL" id="MPUH01000609">
    <property type="protein sequence ID" value="OMJ76835.1"/>
    <property type="molecule type" value="Genomic_DNA"/>
</dbReference>
<comment type="similarity">
    <text evidence="2">Belongs to the SNF2/RAD54 helicase family. SWR1 subfamily.</text>
</comment>
<dbReference type="AlphaFoldDB" id="A0A1R2BJQ0"/>
<evidence type="ECO:0000256" key="2">
    <source>
        <dbReference type="ARBA" id="ARBA00009220"/>
    </source>
</evidence>
<evidence type="ECO:0000256" key="11">
    <source>
        <dbReference type="SAM" id="MobiDB-lite"/>
    </source>
</evidence>
<dbReference type="PANTHER" id="PTHR45685:SF1">
    <property type="entry name" value="HELICASE SRCAP"/>
    <property type="match status" value="1"/>
</dbReference>
<reference evidence="15 16" key="1">
    <citation type="submission" date="2016-11" db="EMBL/GenBank/DDBJ databases">
        <title>The macronuclear genome of Stentor coeruleus: a giant cell with tiny introns.</title>
        <authorList>
            <person name="Slabodnick M."/>
            <person name="Ruby J.G."/>
            <person name="Reiff S.B."/>
            <person name="Swart E.C."/>
            <person name="Gosai S."/>
            <person name="Prabakaran S."/>
            <person name="Witkowska E."/>
            <person name="Larue G.E."/>
            <person name="Fisher S."/>
            <person name="Freeman R.M."/>
            <person name="Gunawardena J."/>
            <person name="Chu W."/>
            <person name="Stover N.A."/>
            <person name="Gregory B.D."/>
            <person name="Nowacki M."/>
            <person name="Derisi J."/>
            <person name="Roy S.W."/>
            <person name="Marshall W.F."/>
            <person name="Sood P."/>
        </authorList>
    </citation>
    <scope>NUCLEOTIDE SEQUENCE [LARGE SCALE GENOMIC DNA]</scope>
    <source>
        <strain evidence="15">WM001</strain>
    </source>
</reference>
<dbReference type="InterPro" id="IPR000330">
    <property type="entry name" value="SNF2_N"/>
</dbReference>
<evidence type="ECO:0000256" key="6">
    <source>
        <dbReference type="ARBA" id="ARBA00022840"/>
    </source>
</evidence>
<evidence type="ECO:0000256" key="10">
    <source>
        <dbReference type="SAM" id="Coils"/>
    </source>
</evidence>
<keyword evidence="16" id="KW-1185">Reference proteome</keyword>
<keyword evidence="9" id="KW-0539">Nucleus</keyword>
<evidence type="ECO:0000256" key="9">
    <source>
        <dbReference type="ARBA" id="ARBA00023242"/>
    </source>
</evidence>
<dbReference type="PANTHER" id="PTHR45685">
    <property type="entry name" value="HELICASE SRCAP-RELATED"/>
    <property type="match status" value="1"/>
</dbReference>
<evidence type="ECO:0000256" key="5">
    <source>
        <dbReference type="ARBA" id="ARBA00022806"/>
    </source>
</evidence>
<dbReference type="GO" id="GO:0003677">
    <property type="term" value="F:DNA binding"/>
    <property type="evidence" value="ECO:0007669"/>
    <property type="project" value="UniProtKB-KW"/>
</dbReference>
<dbReference type="Gene3D" id="3.40.50.300">
    <property type="entry name" value="P-loop containing nucleotide triphosphate hydrolases"/>
    <property type="match status" value="1"/>
</dbReference>
<evidence type="ECO:0000313" key="16">
    <source>
        <dbReference type="Proteomes" id="UP000187209"/>
    </source>
</evidence>
<dbReference type="CDD" id="cd18003">
    <property type="entry name" value="DEXQc_SRCAP"/>
    <property type="match status" value="1"/>
</dbReference>
<sequence>MQTSEPVYQEFTFPSKHDRQGQQKSVKPDHSPTLQSLLGDLCQDITVELPKKRERDYTCPDTGYKRRKTNEDFEPKRTEKTTLKPSLIDLQNHYSHIVERTKNLKSNLGKKMLPIAEPPRNNTTWEYLLREMEWMANYFEKERKLKISSAKKCLKSCLQSIKQKKESQDKIEAEFIKLREKSISKICKIVHKYWKAVEKIAHHVGVLQLEEKRQISRSKRLDKLVDKHLELSSKVAKKLLEKRKPINIVLKRKGHRWEIEEQKDLIQSNPDTLVMEDGIDGQHEIYTRVPFMIKHELREYQHIGLDWLVALHDKNLNGILADEMGLGKTIQTIALFAYLACERGIWGPHLIVVPTSIVINWEMELKKWCPGLKVLTYFGSQKERKNKRVGWSKFNSFNVCITSYKLVVQDQFAFKRKQWYYLVLDEAQHIKNFHSQRWQVLLKFNSKRRLLLSGTPLQNDVMELWSLLHFLMPSLFYSHQDFHAWFSSPFNTSIVQNTDFSMNIIQRLHSILRPFVLRRMKKDVEKQLPDKIEHVVFCPLSRRQQFLYDEFLERRYSHKEDSVGIMNILMQLRKVCNHPDLFAPRLVASPWYLLPLRYRVHSSFVLDWKEKCFFMEDGFCNLPEREYFDIIEAKEVIDLAYTKIVQKTGRGGLRGVSEIKESFIQKSGACWKYDLKPIYGFRTRKCFDFKSYLGLWKKPFNMLKTEEDRTKDFHDVFYNFLTIQPKIETRSVVLDLHHNNVFTDKMNYQEKVMMSLILPMIAGFHAIANRFHLLFPDRKSIEHDCGKLRKLSILLGMLKKDGHKCVIFTQMARMLDILESFMNIHGHSYLRLDGSTRVEQRQRVVDIFNLDPRIFCFISSTRSGGLGINLTGADVVIFYDTDWNPAMDKQAQDRCHRIGQTRNVHIYRLISSFTIEENILKKSMQKSHLDNLIMEGGQFTTIYLQSHKTRVKEFFENIQDEDLEAACKEVEDKEDLAALNIAREEEMQDLKEFEENQYNFLQQLEPVTKMCISHYLEDHPLEIQSSTDEEFEETIENSEGEDMAVEWVEGGYSIYHNYLQFLKSRYLVY</sequence>
<evidence type="ECO:0000256" key="8">
    <source>
        <dbReference type="ARBA" id="ARBA00023125"/>
    </source>
</evidence>
<dbReference type="InterPro" id="IPR027417">
    <property type="entry name" value="P-loop_NTPase"/>
</dbReference>
<dbReference type="InterPro" id="IPR001650">
    <property type="entry name" value="Helicase_C-like"/>
</dbReference>
<evidence type="ECO:0000256" key="4">
    <source>
        <dbReference type="ARBA" id="ARBA00022801"/>
    </source>
</evidence>
<dbReference type="Proteomes" id="UP000187209">
    <property type="component" value="Unassembled WGS sequence"/>
</dbReference>
<dbReference type="SUPFAM" id="SSF52540">
    <property type="entry name" value="P-loop containing nucleoside triphosphate hydrolases"/>
    <property type="match status" value="2"/>
</dbReference>
<feature type="domain" description="HSA" evidence="14">
    <location>
        <begin position="112"/>
        <end position="185"/>
    </location>
</feature>
<dbReference type="PROSITE" id="PS51192">
    <property type="entry name" value="HELICASE_ATP_BIND_1"/>
    <property type="match status" value="1"/>
</dbReference>
<dbReference type="Pfam" id="PF00176">
    <property type="entry name" value="SNF2-rel_dom"/>
    <property type="match status" value="1"/>
</dbReference>
<dbReference type="GO" id="GO:0006338">
    <property type="term" value="P:chromatin remodeling"/>
    <property type="evidence" value="ECO:0007669"/>
    <property type="project" value="TreeGrafter"/>
</dbReference>
<feature type="domain" description="Helicase ATP-binding" evidence="12">
    <location>
        <begin position="309"/>
        <end position="474"/>
    </location>
</feature>
<dbReference type="InterPro" id="IPR050520">
    <property type="entry name" value="INO80/SWR1_helicase"/>
</dbReference>
<evidence type="ECO:0000313" key="15">
    <source>
        <dbReference type="EMBL" id="OMJ76835.1"/>
    </source>
</evidence>
<evidence type="ECO:0000259" key="13">
    <source>
        <dbReference type="PROSITE" id="PS51194"/>
    </source>
</evidence>